<dbReference type="AlphaFoldDB" id="A0A0G1T0Q8"/>
<evidence type="ECO:0000313" key="1">
    <source>
        <dbReference type="EMBL" id="KKU39035.1"/>
    </source>
</evidence>
<comment type="caution">
    <text evidence="1">The sequence shown here is derived from an EMBL/GenBank/DDBJ whole genome shotgun (WGS) entry which is preliminary data.</text>
</comment>
<organism evidence="1 2">
    <name type="scientific">Candidatus Azambacteria bacterium GW2011_GWE2_46_45</name>
    <dbReference type="NCBI Taxonomy" id="1618625"/>
    <lineage>
        <taxon>Bacteria</taxon>
        <taxon>Candidatus Azamiibacteriota</taxon>
    </lineage>
</organism>
<sequence>MHKKSDQLGLLFRRPEYYNERESKLFADLAQRQSNAEIDFFCSPC</sequence>
<protein>
    <submittedName>
        <fullName evidence="1">Uncharacterized protein</fullName>
    </submittedName>
</protein>
<reference evidence="1 2" key="1">
    <citation type="journal article" date="2015" name="Nature">
        <title>rRNA introns, odd ribosomes, and small enigmatic genomes across a large radiation of phyla.</title>
        <authorList>
            <person name="Brown C.T."/>
            <person name="Hug L.A."/>
            <person name="Thomas B.C."/>
            <person name="Sharon I."/>
            <person name="Castelle C.J."/>
            <person name="Singh A."/>
            <person name="Wilkins M.J."/>
            <person name="Williams K.H."/>
            <person name="Banfield J.F."/>
        </authorList>
    </citation>
    <scope>NUCLEOTIDE SEQUENCE [LARGE SCALE GENOMIC DNA]</scope>
</reference>
<gene>
    <name evidence="1" type="ORF">UX55_C0047G0006</name>
</gene>
<evidence type="ECO:0000313" key="2">
    <source>
        <dbReference type="Proteomes" id="UP000034202"/>
    </source>
</evidence>
<dbReference type="Proteomes" id="UP000034202">
    <property type="component" value="Unassembled WGS sequence"/>
</dbReference>
<dbReference type="EMBL" id="LCMQ01000047">
    <property type="protein sequence ID" value="KKU39035.1"/>
    <property type="molecule type" value="Genomic_DNA"/>
</dbReference>
<proteinExistence type="predicted"/>
<accession>A0A0G1T0Q8</accession>
<name>A0A0G1T0Q8_9BACT</name>